<dbReference type="HOGENOM" id="CLU_066809_0_0_9"/>
<evidence type="ECO:0000313" key="2">
    <source>
        <dbReference type="EMBL" id="ABB15165.1"/>
    </source>
</evidence>
<dbReference type="SUPFAM" id="SSF52768">
    <property type="entry name" value="Arginase/deacetylase"/>
    <property type="match status" value="1"/>
</dbReference>
<proteinExistence type="inferred from homology"/>
<dbReference type="EMBL" id="CP000141">
    <property type="protein sequence ID" value="ABB15165.1"/>
    <property type="molecule type" value="Genomic_DNA"/>
</dbReference>
<organism evidence="2 3">
    <name type="scientific">Carboxydothermus hydrogenoformans (strain ATCC BAA-161 / DSM 6008 / Z-2901)</name>
    <dbReference type="NCBI Taxonomy" id="246194"/>
    <lineage>
        <taxon>Bacteria</taxon>
        <taxon>Bacillati</taxon>
        <taxon>Bacillota</taxon>
        <taxon>Clostridia</taxon>
        <taxon>Thermoanaerobacterales</taxon>
        <taxon>Thermoanaerobacteraceae</taxon>
        <taxon>Carboxydothermus</taxon>
    </lineage>
</organism>
<name>Q3AEV5_CARHZ</name>
<dbReference type="Pfam" id="PF00491">
    <property type="entry name" value="Arginase"/>
    <property type="match status" value="1"/>
</dbReference>
<sequence>MGLIFKDVGVIDLDGSVTLQENLLLKFKPKIISLPPESNLKIVTSLENYQAVCQKLSNTVYGVNFCGLGEFHHLAYYLIKRVPVQEVAVVVFDNHPDLLPTFPGYISCGSWLLNVAELKKVVQIIVVGVTEISGLKSAPPTSVREKIILFLPQTQKKKIKKATIPVRYYDENNLLTEIHKSLKVKDIYISIDKDVLHPLDAVTTWEQGELRLNQLLSALAMLKEKYKIWGIDICGEYGSELLKIQRIGERWATSQNERANLEILEILLGE</sequence>
<dbReference type="AlphaFoldDB" id="Q3AEV5"/>
<dbReference type="Gene3D" id="3.40.800.10">
    <property type="entry name" value="Ureohydrolase domain"/>
    <property type="match status" value="1"/>
</dbReference>
<reference evidence="2 3" key="1">
    <citation type="journal article" date="2005" name="PLoS Genet.">
        <title>Life in hot carbon monoxide: the complete genome sequence of Carboxydothermus hydrogenoformans Z-2901.</title>
        <authorList>
            <person name="Wu M."/>
            <person name="Ren Q."/>
            <person name="Durkin A.S."/>
            <person name="Daugherty S.C."/>
            <person name="Brinkac L.M."/>
            <person name="Dodson R.J."/>
            <person name="Madupu R."/>
            <person name="Sullivan S.A."/>
            <person name="Kolonay J.F."/>
            <person name="Haft D.H."/>
            <person name="Nelson W.C."/>
            <person name="Tallon L.J."/>
            <person name="Jones K.M."/>
            <person name="Ulrich L.E."/>
            <person name="Gonzalez J.M."/>
            <person name="Zhulin I.B."/>
            <person name="Robb F.T."/>
            <person name="Eisen J.A."/>
        </authorList>
    </citation>
    <scope>NUCLEOTIDE SEQUENCE [LARGE SCALE GENOMIC DNA]</scope>
    <source>
        <strain evidence="3">ATCC BAA-161 / DSM 6008 / Z-2901</strain>
    </source>
</reference>
<dbReference type="PANTHER" id="PTHR11358">
    <property type="entry name" value="ARGINASE/AGMATINASE"/>
    <property type="match status" value="1"/>
</dbReference>
<dbReference type="RefSeq" id="WP_011343405.1">
    <property type="nucleotide sequence ID" value="NC_007503.1"/>
</dbReference>
<comment type="similarity">
    <text evidence="1">Belongs to the arginase family.</text>
</comment>
<dbReference type="PANTHER" id="PTHR11358:SF41">
    <property type="entry name" value="ARGINASE"/>
    <property type="match status" value="1"/>
</dbReference>
<dbReference type="InterPro" id="IPR023696">
    <property type="entry name" value="Ureohydrolase_dom_sf"/>
</dbReference>
<dbReference type="GO" id="GO:0008783">
    <property type="term" value="F:agmatinase activity"/>
    <property type="evidence" value="ECO:0007669"/>
    <property type="project" value="TreeGrafter"/>
</dbReference>
<gene>
    <name evidence="2" type="ordered locus">CHY_0471</name>
</gene>
<evidence type="ECO:0000313" key="3">
    <source>
        <dbReference type="Proteomes" id="UP000002706"/>
    </source>
</evidence>
<dbReference type="KEGG" id="chy:CHY_0471"/>
<keyword evidence="3" id="KW-1185">Reference proteome</keyword>
<dbReference type="GO" id="GO:0046872">
    <property type="term" value="F:metal ion binding"/>
    <property type="evidence" value="ECO:0007669"/>
    <property type="project" value="InterPro"/>
</dbReference>
<protein>
    <submittedName>
        <fullName evidence="2">Conserved domain protein</fullName>
    </submittedName>
</protein>
<dbReference type="GO" id="GO:0033389">
    <property type="term" value="P:putrescine biosynthetic process from arginine, via agmatine"/>
    <property type="evidence" value="ECO:0007669"/>
    <property type="project" value="TreeGrafter"/>
</dbReference>
<dbReference type="InParanoid" id="Q3AEV5"/>
<dbReference type="eggNOG" id="COG0010">
    <property type="taxonomic scope" value="Bacteria"/>
</dbReference>
<dbReference type="InterPro" id="IPR006035">
    <property type="entry name" value="Ureohydrolase"/>
</dbReference>
<evidence type="ECO:0000256" key="1">
    <source>
        <dbReference type="PROSITE-ProRule" id="PRU00742"/>
    </source>
</evidence>
<dbReference type="STRING" id="246194.CHY_0471"/>
<accession>Q3AEV5</accession>
<dbReference type="PROSITE" id="PS51409">
    <property type="entry name" value="ARGINASE_2"/>
    <property type="match status" value="1"/>
</dbReference>
<dbReference type="Proteomes" id="UP000002706">
    <property type="component" value="Chromosome"/>
</dbReference>